<accession>A0A3E0D6M6</accession>
<evidence type="ECO:0000313" key="2">
    <source>
        <dbReference type="Proteomes" id="UP000256542"/>
    </source>
</evidence>
<reference evidence="1 2" key="1">
    <citation type="submission" date="2018-08" db="EMBL/GenBank/DDBJ databases">
        <title>Genomic Encyclopedia of Type Strains, Phase III (KMG-III): the genomes of soil and plant-associated and newly described type strains.</title>
        <authorList>
            <person name="Whitman W."/>
        </authorList>
    </citation>
    <scope>NUCLEOTIDE SEQUENCE [LARGE SCALE GENOMIC DNA]</scope>
    <source>
        <strain evidence="1 2">CECT 7375</strain>
    </source>
</reference>
<keyword evidence="2" id="KW-1185">Reference proteome</keyword>
<sequence>MSRIRGPYVRFCERDEAVTPHPTRLLEFVLFSHLTQVLVRS</sequence>
<comment type="caution">
    <text evidence="1">The sequence shown here is derived from an EMBL/GenBank/DDBJ whole genome shotgun (WGS) entry which is preliminary data.</text>
</comment>
<gene>
    <name evidence="1" type="ORF">DFP81_12413</name>
</gene>
<evidence type="ECO:0000313" key="1">
    <source>
        <dbReference type="EMBL" id="REG78306.1"/>
    </source>
</evidence>
<dbReference type="Proteomes" id="UP000256542">
    <property type="component" value="Unassembled WGS sequence"/>
</dbReference>
<protein>
    <submittedName>
        <fullName evidence="1">Uncharacterized protein</fullName>
    </submittedName>
</protein>
<proteinExistence type="predicted"/>
<dbReference type="EMBL" id="QUNG01000024">
    <property type="protein sequence ID" value="REG78306.1"/>
    <property type="molecule type" value="Genomic_DNA"/>
</dbReference>
<organism evidence="1 2">
    <name type="scientific">Marinomonas pollencensis</name>
    <dbReference type="NCBI Taxonomy" id="491954"/>
    <lineage>
        <taxon>Bacteria</taxon>
        <taxon>Pseudomonadati</taxon>
        <taxon>Pseudomonadota</taxon>
        <taxon>Gammaproteobacteria</taxon>
        <taxon>Oceanospirillales</taxon>
        <taxon>Oceanospirillaceae</taxon>
        <taxon>Marinomonas</taxon>
    </lineage>
</organism>
<dbReference type="AlphaFoldDB" id="A0A3E0D6M6"/>
<name>A0A3E0D6M6_9GAMM</name>